<reference evidence="1" key="1">
    <citation type="submission" date="2019-08" db="EMBL/GenBank/DDBJ databases">
        <authorList>
            <person name="Kucharzyk K."/>
            <person name="Murdoch R.W."/>
            <person name="Higgins S."/>
            <person name="Loffler F."/>
        </authorList>
    </citation>
    <scope>NUCLEOTIDE SEQUENCE</scope>
</reference>
<protein>
    <submittedName>
        <fullName evidence="1">Uncharacterized protein</fullName>
    </submittedName>
</protein>
<comment type="caution">
    <text evidence="1">The sequence shown here is derived from an EMBL/GenBank/DDBJ whole genome shotgun (WGS) entry which is preliminary data.</text>
</comment>
<proteinExistence type="predicted"/>
<organism evidence="1">
    <name type="scientific">bioreactor metagenome</name>
    <dbReference type="NCBI Taxonomy" id="1076179"/>
    <lineage>
        <taxon>unclassified sequences</taxon>
        <taxon>metagenomes</taxon>
        <taxon>ecological metagenomes</taxon>
    </lineage>
</organism>
<dbReference type="EMBL" id="VSSQ01096433">
    <property type="protein sequence ID" value="MPN40187.1"/>
    <property type="molecule type" value="Genomic_DNA"/>
</dbReference>
<accession>A0A645HMK8</accession>
<evidence type="ECO:0000313" key="1">
    <source>
        <dbReference type="EMBL" id="MPN40187.1"/>
    </source>
</evidence>
<gene>
    <name evidence="1" type="ORF">SDC9_187723</name>
</gene>
<dbReference type="AlphaFoldDB" id="A0A645HMK8"/>
<name>A0A645HMK8_9ZZZZ</name>
<sequence length="85" mass="9900">MKQKNTRFFDKERVEEGSRINSFYAGFNAFKMFNHFKSGAIGFAEENGFHDFFMGFQGALHLFTALDDLHVDFKQQFAYGVEHFG</sequence>